<dbReference type="Proteomes" id="UP000499080">
    <property type="component" value="Unassembled WGS sequence"/>
</dbReference>
<gene>
    <name evidence="1" type="ORF">AVEN_123162_1</name>
</gene>
<accession>A0A4Y2EQZ4</accession>
<sequence length="85" mass="9299">LPEELFDFMDLQSPGTSLRAISNLISVLESELAFGGGKAELYWQVFNLHWRDGSSKKPVRLSTTSTGGRSTAGHDVSTFGVLRVK</sequence>
<name>A0A4Y2EQZ4_ARAVE</name>
<dbReference type="AlphaFoldDB" id="A0A4Y2EQZ4"/>
<evidence type="ECO:0000313" key="2">
    <source>
        <dbReference type="Proteomes" id="UP000499080"/>
    </source>
</evidence>
<protein>
    <submittedName>
        <fullName evidence="1">Uncharacterized protein</fullName>
    </submittedName>
</protein>
<proteinExistence type="predicted"/>
<reference evidence="1 2" key="1">
    <citation type="journal article" date="2019" name="Sci. Rep.">
        <title>Orb-weaving spider Araneus ventricosus genome elucidates the spidroin gene catalogue.</title>
        <authorList>
            <person name="Kono N."/>
            <person name="Nakamura H."/>
            <person name="Ohtoshi R."/>
            <person name="Moran D.A.P."/>
            <person name="Shinohara A."/>
            <person name="Yoshida Y."/>
            <person name="Fujiwara M."/>
            <person name="Mori M."/>
            <person name="Tomita M."/>
            <person name="Arakawa K."/>
        </authorList>
    </citation>
    <scope>NUCLEOTIDE SEQUENCE [LARGE SCALE GENOMIC DNA]</scope>
</reference>
<evidence type="ECO:0000313" key="1">
    <source>
        <dbReference type="EMBL" id="GBM30769.1"/>
    </source>
</evidence>
<keyword evidence="2" id="KW-1185">Reference proteome</keyword>
<feature type="non-terminal residue" evidence="1">
    <location>
        <position position="1"/>
    </location>
</feature>
<comment type="caution">
    <text evidence="1">The sequence shown here is derived from an EMBL/GenBank/DDBJ whole genome shotgun (WGS) entry which is preliminary data.</text>
</comment>
<organism evidence="1 2">
    <name type="scientific">Araneus ventricosus</name>
    <name type="common">Orbweaver spider</name>
    <name type="synonym">Epeira ventricosa</name>
    <dbReference type="NCBI Taxonomy" id="182803"/>
    <lineage>
        <taxon>Eukaryota</taxon>
        <taxon>Metazoa</taxon>
        <taxon>Ecdysozoa</taxon>
        <taxon>Arthropoda</taxon>
        <taxon>Chelicerata</taxon>
        <taxon>Arachnida</taxon>
        <taxon>Araneae</taxon>
        <taxon>Araneomorphae</taxon>
        <taxon>Entelegynae</taxon>
        <taxon>Araneoidea</taxon>
        <taxon>Araneidae</taxon>
        <taxon>Araneus</taxon>
    </lineage>
</organism>
<dbReference type="EMBL" id="BGPR01247409">
    <property type="protein sequence ID" value="GBM30769.1"/>
    <property type="molecule type" value="Genomic_DNA"/>
</dbReference>